<feature type="transmembrane region" description="Helical" evidence="2">
    <location>
        <begin position="87"/>
        <end position="120"/>
    </location>
</feature>
<feature type="compositionally biased region" description="Basic and acidic residues" evidence="1">
    <location>
        <begin position="275"/>
        <end position="285"/>
    </location>
</feature>
<name>A0A2B7Z8J1_9EURO</name>
<keyword evidence="2" id="KW-1133">Transmembrane helix</keyword>
<evidence type="ECO:0000256" key="2">
    <source>
        <dbReference type="SAM" id="Phobius"/>
    </source>
</evidence>
<dbReference type="EMBL" id="PDND01000232">
    <property type="protein sequence ID" value="PGH29539.1"/>
    <property type="molecule type" value="Genomic_DNA"/>
</dbReference>
<comment type="caution">
    <text evidence="3">The sequence shown here is derived from an EMBL/GenBank/DDBJ whole genome shotgun (WGS) entry which is preliminary data.</text>
</comment>
<reference evidence="3 4" key="1">
    <citation type="submission" date="2017-10" db="EMBL/GenBank/DDBJ databases">
        <title>Comparative genomics in systemic dimorphic fungi from Ajellomycetaceae.</title>
        <authorList>
            <person name="Munoz J.F."/>
            <person name="Mcewen J.G."/>
            <person name="Clay O.K."/>
            <person name="Cuomo C.A."/>
        </authorList>
    </citation>
    <scope>NUCLEOTIDE SEQUENCE [LARGE SCALE GENOMIC DNA]</scope>
    <source>
        <strain evidence="3 4">UAMH4076</strain>
    </source>
</reference>
<dbReference type="AlphaFoldDB" id="A0A2B7Z8J1"/>
<keyword evidence="2" id="KW-0472">Membrane</keyword>
<proteinExistence type="predicted"/>
<feature type="transmembrane region" description="Helical" evidence="2">
    <location>
        <begin position="174"/>
        <end position="193"/>
    </location>
</feature>
<feature type="region of interest" description="Disordered" evidence="1">
    <location>
        <begin position="257"/>
        <end position="317"/>
    </location>
</feature>
<dbReference type="VEuPathDB" id="FungiDB:EMCG_01219"/>
<feature type="transmembrane region" description="Helical" evidence="2">
    <location>
        <begin position="213"/>
        <end position="232"/>
    </location>
</feature>
<sequence length="317" mass="35024">MSNCPHISSLYLTSYLNHYHRVEISGFYISTVLYQYSSTTSSEPHQLQSLLEKAPSQEMRLDSASPLTVNVTFDAFSKRITTPPPKLSPVVAAVFTMLSVISISLLGVTESAIVVLSPSVSSHFSYDIFTILYNASNNLAIAYSVIYWINSIVFIALCFVVTSRAGGGKRTRGITIRFIAVTLLNLIRTTWRFSLAVKQPRDTTVALIIDPPLYTWPTVVMFGLLASISWIAPRDDGGPDMAGPEVKRQQQPFLPHETHGNIYEAPSEQPLPAEMHGRSGPRETSELQGVMAYELPDNSQQQRVVALKDAESARSGR</sequence>
<accession>A0A2B7Z8J1</accession>
<gene>
    <name evidence="3" type="ORF">GX50_07709</name>
</gene>
<evidence type="ECO:0000313" key="4">
    <source>
        <dbReference type="Proteomes" id="UP000226031"/>
    </source>
</evidence>
<keyword evidence="2" id="KW-0812">Transmembrane</keyword>
<feature type="transmembrane region" description="Helical" evidence="2">
    <location>
        <begin position="140"/>
        <end position="162"/>
    </location>
</feature>
<feature type="compositionally biased region" description="Basic and acidic residues" evidence="1">
    <location>
        <begin position="306"/>
        <end position="317"/>
    </location>
</feature>
<evidence type="ECO:0000313" key="3">
    <source>
        <dbReference type="EMBL" id="PGH29539.1"/>
    </source>
</evidence>
<evidence type="ECO:0000256" key="1">
    <source>
        <dbReference type="SAM" id="MobiDB-lite"/>
    </source>
</evidence>
<dbReference type="Proteomes" id="UP000226031">
    <property type="component" value="Unassembled WGS sequence"/>
</dbReference>
<keyword evidence="4" id="KW-1185">Reference proteome</keyword>
<organism evidence="3 4">
    <name type="scientific">[Emmonsia] crescens</name>
    <dbReference type="NCBI Taxonomy" id="73230"/>
    <lineage>
        <taxon>Eukaryota</taxon>
        <taxon>Fungi</taxon>
        <taxon>Dikarya</taxon>
        <taxon>Ascomycota</taxon>
        <taxon>Pezizomycotina</taxon>
        <taxon>Eurotiomycetes</taxon>
        <taxon>Eurotiomycetidae</taxon>
        <taxon>Onygenales</taxon>
        <taxon>Ajellomycetaceae</taxon>
        <taxon>Emergomyces</taxon>
    </lineage>
</organism>
<protein>
    <submittedName>
        <fullName evidence="3">Uncharacterized protein</fullName>
    </submittedName>
</protein>